<keyword evidence="2" id="KW-0812">Transmembrane</keyword>
<feature type="region of interest" description="Disordered" evidence="1">
    <location>
        <begin position="1"/>
        <end position="22"/>
    </location>
</feature>
<feature type="domain" description="Histidine kinase/HSP90-like ATPase" evidence="3">
    <location>
        <begin position="342"/>
        <end position="433"/>
    </location>
</feature>
<reference evidence="4 5" key="1">
    <citation type="submission" date="2019-05" db="EMBL/GenBank/DDBJ databases">
        <authorList>
            <person name="Lee S.D."/>
        </authorList>
    </citation>
    <scope>NUCLEOTIDE SEQUENCE [LARGE SCALE GENOMIC DNA]</scope>
    <source>
        <strain evidence="4 5">YC2-7</strain>
    </source>
</reference>
<dbReference type="InterPro" id="IPR036890">
    <property type="entry name" value="HATPase_C_sf"/>
</dbReference>
<proteinExistence type="predicted"/>
<comment type="caution">
    <text evidence="4">The sequence shown here is derived from an EMBL/GenBank/DDBJ whole genome shotgun (WGS) entry which is preliminary data.</text>
</comment>
<organism evidence="4 5">
    <name type="scientific">Antrihabitans stalactiti</name>
    <dbReference type="NCBI Taxonomy" id="2584121"/>
    <lineage>
        <taxon>Bacteria</taxon>
        <taxon>Bacillati</taxon>
        <taxon>Actinomycetota</taxon>
        <taxon>Actinomycetes</taxon>
        <taxon>Mycobacteriales</taxon>
        <taxon>Nocardiaceae</taxon>
        <taxon>Antrihabitans</taxon>
    </lineage>
</organism>
<dbReference type="EMBL" id="VCQU01000001">
    <property type="protein sequence ID" value="NMN94162.1"/>
    <property type="molecule type" value="Genomic_DNA"/>
</dbReference>
<keyword evidence="2" id="KW-1133">Transmembrane helix</keyword>
<dbReference type="Pfam" id="PF02518">
    <property type="entry name" value="HATPase_c"/>
    <property type="match status" value="1"/>
</dbReference>
<accession>A0A848KBS7</accession>
<evidence type="ECO:0000259" key="3">
    <source>
        <dbReference type="Pfam" id="PF02518"/>
    </source>
</evidence>
<evidence type="ECO:0000313" key="4">
    <source>
        <dbReference type="EMBL" id="NMN94162.1"/>
    </source>
</evidence>
<name>A0A848KBS7_9NOCA</name>
<dbReference type="Gene3D" id="3.30.565.10">
    <property type="entry name" value="Histidine kinase-like ATPase, C-terminal domain"/>
    <property type="match status" value="1"/>
</dbReference>
<keyword evidence="4" id="KW-0808">Transferase</keyword>
<dbReference type="Proteomes" id="UP000535543">
    <property type="component" value="Unassembled WGS sequence"/>
</dbReference>
<reference evidence="4 5" key="2">
    <citation type="submission" date="2020-06" db="EMBL/GenBank/DDBJ databases">
        <title>Antribacter stalactiti gen. nov., sp. nov., a new member of the family Nacardiaceae isolated from a cave.</title>
        <authorList>
            <person name="Kim I.S."/>
        </authorList>
    </citation>
    <scope>NUCLEOTIDE SEQUENCE [LARGE SCALE GENOMIC DNA]</scope>
    <source>
        <strain evidence="4 5">YC2-7</strain>
    </source>
</reference>
<dbReference type="GO" id="GO:0016301">
    <property type="term" value="F:kinase activity"/>
    <property type="evidence" value="ECO:0007669"/>
    <property type="project" value="UniProtKB-KW"/>
</dbReference>
<dbReference type="AlphaFoldDB" id="A0A848KBS7"/>
<evidence type="ECO:0000256" key="1">
    <source>
        <dbReference type="SAM" id="MobiDB-lite"/>
    </source>
</evidence>
<feature type="transmembrane region" description="Helical" evidence="2">
    <location>
        <begin position="89"/>
        <end position="108"/>
    </location>
</feature>
<feature type="transmembrane region" description="Helical" evidence="2">
    <location>
        <begin position="56"/>
        <end position="74"/>
    </location>
</feature>
<feature type="compositionally biased region" description="Basic residues" evidence="1">
    <location>
        <begin position="1"/>
        <end position="10"/>
    </location>
</feature>
<keyword evidence="4" id="KW-0418">Kinase</keyword>
<dbReference type="InterPro" id="IPR003594">
    <property type="entry name" value="HATPase_dom"/>
</dbReference>
<feature type="transmembrane region" description="Helical" evidence="2">
    <location>
        <begin position="201"/>
        <end position="226"/>
    </location>
</feature>
<evidence type="ECO:0000256" key="2">
    <source>
        <dbReference type="SAM" id="Phobius"/>
    </source>
</evidence>
<sequence>MQADQHRRRPTSISAPSKMDGCLAPRGRIDHNQAMTPAVVATPAARKVAVRATEHVTRSLAATIGLGGVAYALLDAPEIYHQSTLIEGWWTPLTVVAMYGTGLAMAYAALRKSLRSVRRLAATMAIAFVVCNALHPLATEYGALDGQAAWLWRTSTIGAVAAALVWRPAAAIGYTVFAVAVASLANAHGLGQSDIFDYVQYFVRGLGSSTVFAWVVISALTATALLDSESSIAERSAVIAAAAEARARERARFAALIHDGVLSTLLDASRGRESTVLSAQAERTLREINEFRSTTTARNTFDAAAAIGFLRAAALAVNNKIVFSARRQAGFDDLRLPVAAAEALAAAVTEAIRNSLRHADEPGRTVLRRVGVAVGAGGIRVEISDDGRGFDPAQVPSHRLGVALSILGRMRELPGGAAFVESAPGVGTKVTLVWGSTGDR</sequence>
<dbReference type="SUPFAM" id="SSF55874">
    <property type="entry name" value="ATPase domain of HSP90 chaperone/DNA topoisomerase II/histidine kinase"/>
    <property type="match status" value="1"/>
</dbReference>
<keyword evidence="5" id="KW-1185">Reference proteome</keyword>
<feature type="transmembrane region" description="Helical" evidence="2">
    <location>
        <begin position="120"/>
        <end position="138"/>
    </location>
</feature>
<gene>
    <name evidence="4" type="ORF">FGL95_03815</name>
</gene>
<evidence type="ECO:0000313" key="5">
    <source>
        <dbReference type="Proteomes" id="UP000535543"/>
    </source>
</evidence>
<keyword evidence="2" id="KW-0472">Membrane</keyword>
<protein>
    <submittedName>
        <fullName evidence="4">Sensor histidine kinase</fullName>
    </submittedName>
</protein>